<comment type="similarity">
    <text evidence="1">Belongs to the LysR transcriptional regulatory family.</text>
</comment>
<dbReference type="GO" id="GO:0043565">
    <property type="term" value="F:sequence-specific DNA binding"/>
    <property type="evidence" value="ECO:0007669"/>
    <property type="project" value="TreeGrafter"/>
</dbReference>
<dbReference type="GO" id="GO:0003700">
    <property type="term" value="F:DNA-binding transcription factor activity"/>
    <property type="evidence" value="ECO:0007669"/>
    <property type="project" value="InterPro"/>
</dbReference>
<keyword evidence="3" id="KW-0238">DNA-binding</keyword>
<dbReference type="InterPro" id="IPR036390">
    <property type="entry name" value="WH_DNA-bd_sf"/>
</dbReference>
<keyword evidence="2" id="KW-0805">Transcription regulation</keyword>
<organism evidence="6 7">
    <name type="scientific">Vibrio furnissii</name>
    <dbReference type="NCBI Taxonomy" id="29494"/>
    <lineage>
        <taxon>Bacteria</taxon>
        <taxon>Pseudomonadati</taxon>
        <taxon>Pseudomonadota</taxon>
        <taxon>Gammaproteobacteria</taxon>
        <taxon>Vibrionales</taxon>
        <taxon>Vibrionaceae</taxon>
        <taxon>Vibrio</taxon>
    </lineage>
</organism>
<accession>A0A0Q2MAM4</accession>
<feature type="domain" description="HTH lysR-type" evidence="5">
    <location>
        <begin position="2"/>
        <end position="59"/>
    </location>
</feature>
<evidence type="ECO:0000313" key="6">
    <source>
        <dbReference type="EMBL" id="KQH84842.1"/>
    </source>
</evidence>
<dbReference type="RefSeq" id="WP_055466596.1">
    <property type="nucleotide sequence ID" value="NZ_JBKBAH010000004.1"/>
</dbReference>
<sequence>MLKLEALTLFQHVVQLGGITQAADFLSLPKSSVSRKIKELEEHYNVKLINRSARHFTLTEAGEIFHAHSRDVLTHVDVLEQEMAAYGQEMSGKIRLLCVSPMIKCLGELLREFCKAYPHIQLELHAQEVVERTIPKRRFDLLVQLGQPVISNLVAQQIGAMYADYYASPAYLAEFGTPKLPEDLLQHRLIFREMSQDEHKFWWFESPTRKLDLGRANMTIVDSPEMTFTLATQGFGIALLPDIQLAQAIKEKQLVPLFNQQHRRRVPINLVYHDRQHIPRRVRLLIDYLSQHFAREAEKHLLF</sequence>
<evidence type="ECO:0000313" key="7">
    <source>
        <dbReference type="Proteomes" id="UP000051221"/>
    </source>
</evidence>
<dbReference type="Proteomes" id="UP000051221">
    <property type="component" value="Unassembled WGS sequence"/>
</dbReference>
<evidence type="ECO:0000256" key="3">
    <source>
        <dbReference type="ARBA" id="ARBA00023125"/>
    </source>
</evidence>
<dbReference type="Gene3D" id="3.40.190.290">
    <property type="match status" value="1"/>
</dbReference>
<dbReference type="InParanoid" id="A0A0Q2MAM4"/>
<dbReference type="InterPro" id="IPR036388">
    <property type="entry name" value="WH-like_DNA-bd_sf"/>
</dbReference>
<protein>
    <submittedName>
        <fullName evidence="6">LysR family transcriptional regulator</fullName>
    </submittedName>
</protein>
<gene>
    <name evidence="6" type="ORF">AMR76_16225</name>
</gene>
<dbReference type="GO" id="GO:0006351">
    <property type="term" value="P:DNA-templated transcription"/>
    <property type="evidence" value="ECO:0007669"/>
    <property type="project" value="TreeGrafter"/>
</dbReference>
<dbReference type="EMBL" id="LKHS01000015">
    <property type="protein sequence ID" value="KQH84842.1"/>
    <property type="molecule type" value="Genomic_DNA"/>
</dbReference>
<dbReference type="PANTHER" id="PTHR30537:SF68">
    <property type="entry name" value="TRANSCRIPTIONAL REGULATOR-RELATED"/>
    <property type="match status" value="1"/>
</dbReference>
<dbReference type="AlphaFoldDB" id="A0A0Q2MAM4"/>
<evidence type="ECO:0000256" key="2">
    <source>
        <dbReference type="ARBA" id="ARBA00023015"/>
    </source>
</evidence>
<dbReference type="Pfam" id="PF00126">
    <property type="entry name" value="HTH_1"/>
    <property type="match status" value="1"/>
</dbReference>
<dbReference type="PANTHER" id="PTHR30537">
    <property type="entry name" value="HTH-TYPE TRANSCRIPTIONAL REGULATOR"/>
    <property type="match status" value="1"/>
</dbReference>
<dbReference type="Pfam" id="PF03466">
    <property type="entry name" value="LysR_substrate"/>
    <property type="match status" value="1"/>
</dbReference>
<dbReference type="SUPFAM" id="SSF46785">
    <property type="entry name" value="Winged helix' DNA-binding domain"/>
    <property type="match status" value="1"/>
</dbReference>
<evidence type="ECO:0000259" key="5">
    <source>
        <dbReference type="PROSITE" id="PS50931"/>
    </source>
</evidence>
<dbReference type="InterPro" id="IPR005119">
    <property type="entry name" value="LysR_subst-bd"/>
</dbReference>
<dbReference type="FunFam" id="1.10.10.10:FF:000001">
    <property type="entry name" value="LysR family transcriptional regulator"/>
    <property type="match status" value="1"/>
</dbReference>
<dbReference type="InterPro" id="IPR058163">
    <property type="entry name" value="LysR-type_TF_proteobact-type"/>
</dbReference>
<dbReference type="CDD" id="cd08422">
    <property type="entry name" value="PBP2_CrgA_like"/>
    <property type="match status" value="1"/>
</dbReference>
<evidence type="ECO:0000256" key="1">
    <source>
        <dbReference type="ARBA" id="ARBA00009437"/>
    </source>
</evidence>
<comment type="caution">
    <text evidence="6">The sequence shown here is derived from an EMBL/GenBank/DDBJ whole genome shotgun (WGS) entry which is preliminary data.</text>
</comment>
<evidence type="ECO:0000256" key="4">
    <source>
        <dbReference type="ARBA" id="ARBA00023163"/>
    </source>
</evidence>
<keyword evidence="4" id="KW-0804">Transcription</keyword>
<dbReference type="SUPFAM" id="SSF53850">
    <property type="entry name" value="Periplasmic binding protein-like II"/>
    <property type="match status" value="1"/>
</dbReference>
<name>A0A0Q2MAM4_VIBFU</name>
<proteinExistence type="inferred from homology"/>
<keyword evidence="7" id="KW-1185">Reference proteome</keyword>
<reference evidence="6 7" key="1">
    <citation type="submission" date="2015-08" db="EMBL/GenBank/DDBJ databases">
        <title>Antibacterial properties of a collection of Vibrionaceae strains.</title>
        <authorList>
            <person name="Giubergia S."/>
        </authorList>
    </citation>
    <scope>NUCLEOTIDE SEQUENCE [LARGE SCALE GENOMIC DNA]</scope>
    <source>
        <strain evidence="6 7">S0821</strain>
    </source>
</reference>
<dbReference type="PROSITE" id="PS50931">
    <property type="entry name" value="HTH_LYSR"/>
    <property type="match status" value="1"/>
</dbReference>
<dbReference type="InterPro" id="IPR000847">
    <property type="entry name" value="LysR_HTH_N"/>
</dbReference>
<dbReference type="Gene3D" id="1.10.10.10">
    <property type="entry name" value="Winged helix-like DNA-binding domain superfamily/Winged helix DNA-binding domain"/>
    <property type="match status" value="1"/>
</dbReference>